<evidence type="ECO:0000256" key="1">
    <source>
        <dbReference type="ARBA" id="ARBA00038068"/>
    </source>
</evidence>
<accession>A0A4U5N355</accession>
<evidence type="ECO:0000313" key="5">
    <source>
        <dbReference type="EMBL" id="TKR76867.1"/>
    </source>
</evidence>
<evidence type="ECO:0000256" key="3">
    <source>
        <dbReference type="ARBA" id="ARBA00082904"/>
    </source>
</evidence>
<dbReference type="AlphaFoldDB" id="A0A4U5N355"/>
<dbReference type="EMBL" id="AZBU02000005">
    <property type="protein sequence ID" value="TKR76867.1"/>
    <property type="molecule type" value="Genomic_DNA"/>
</dbReference>
<dbReference type="InterPro" id="IPR003347">
    <property type="entry name" value="JmjC_dom"/>
</dbReference>
<gene>
    <name evidence="5" type="ORF">L596_017942</name>
</gene>
<evidence type="ECO:0000259" key="4">
    <source>
        <dbReference type="PROSITE" id="PS51184"/>
    </source>
</evidence>
<dbReference type="PANTHER" id="PTHR12480">
    <property type="entry name" value="ARGININE DEMETHYLASE AND LYSYL-HYDROXYLASE JMJD"/>
    <property type="match status" value="1"/>
</dbReference>
<dbReference type="Pfam" id="PF02373">
    <property type="entry name" value="JmjC"/>
    <property type="match status" value="1"/>
</dbReference>
<dbReference type="GO" id="GO:0005737">
    <property type="term" value="C:cytoplasm"/>
    <property type="evidence" value="ECO:0007669"/>
    <property type="project" value="TreeGrafter"/>
</dbReference>
<dbReference type="PROSITE" id="PS51184">
    <property type="entry name" value="JMJC"/>
    <property type="match status" value="1"/>
</dbReference>
<dbReference type="GO" id="GO:0043565">
    <property type="term" value="F:sequence-specific DNA binding"/>
    <property type="evidence" value="ECO:0007669"/>
    <property type="project" value="TreeGrafter"/>
</dbReference>
<dbReference type="SMART" id="SM00558">
    <property type="entry name" value="JmjC"/>
    <property type="match status" value="1"/>
</dbReference>
<name>A0A4U5N355_STECR</name>
<organism evidence="5 6">
    <name type="scientific">Steinernema carpocapsae</name>
    <name type="common">Entomopathogenic nematode</name>
    <dbReference type="NCBI Taxonomy" id="34508"/>
    <lineage>
        <taxon>Eukaryota</taxon>
        <taxon>Metazoa</taxon>
        <taxon>Ecdysozoa</taxon>
        <taxon>Nematoda</taxon>
        <taxon>Chromadorea</taxon>
        <taxon>Rhabditida</taxon>
        <taxon>Tylenchina</taxon>
        <taxon>Panagrolaimomorpha</taxon>
        <taxon>Strongyloidoidea</taxon>
        <taxon>Steinernematidae</taxon>
        <taxon>Steinernema</taxon>
    </lineage>
</organism>
<dbReference type="InterPro" id="IPR050910">
    <property type="entry name" value="JMJD6_ArgDemeth/LysHydrox"/>
</dbReference>
<dbReference type="GO" id="GO:0016706">
    <property type="term" value="F:2-oxoglutarate-dependent dioxygenase activity"/>
    <property type="evidence" value="ECO:0007669"/>
    <property type="project" value="TreeGrafter"/>
</dbReference>
<dbReference type="Proteomes" id="UP000298663">
    <property type="component" value="Unassembled WGS sequence"/>
</dbReference>
<dbReference type="GO" id="GO:0045905">
    <property type="term" value="P:positive regulation of translational termination"/>
    <property type="evidence" value="ECO:0007669"/>
    <property type="project" value="TreeGrafter"/>
</dbReference>
<reference evidence="5 6" key="1">
    <citation type="journal article" date="2015" name="Genome Biol.">
        <title>Comparative genomics of Steinernema reveals deeply conserved gene regulatory networks.</title>
        <authorList>
            <person name="Dillman A.R."/>
            <person name="Macchietto M."/>
            <person name="Porter C.F."/>
            <person name="Rogers A."/>
            <person name="Williams B."/>
            <person name="Antoshechkin I."/>
            <person name="Lee M.M."/>
            <person name="Goodwin Z."/>
            <person name="Lu X."/>
            <person name="Lewis E.E."/>
            <person name="Goodrich-Blair H."/>
            <person name="Stock S.P."/>
            <person name="Adams B.J."/>
            <person name="Sternberg P.W."/>
            <person name="Mortazavi A."/>
        </authorList>
    </citation>
    <scope>NUCLEOTIDE SEQUENCE [LARGE SCALE GENOMIC DNA]</scope>
    <source>
        <strain evidence="5 6">ALL</strain>
    </source>
</reference>
<feature type="domain" description="JmjC" evidence="4">
    <location>
        <begin position="100"/>
        <end position="254"/>
    </location>
</feature>
<dbReference type="Gene3D" id="2.60.120.650">
    <property type="entry name" value="Cupin"/>
    <property type="match status" value="1"/>
</dbReference>
<evidence type="ECO:0000256" key="2">
    <source>
        <dbReference type="ARBA" id="ARBA00047762"/>
    </source>
</evidence>
<reference evidence="5 6" key="2">
    <citation type="journal article" date="2019" name="G3 (Bethesda)">
        <title>Hybrid Assembly of the Genome of the Entomopathogenic Nematode Steinernema carpocapsae Identifies the X-Chromosome.</title>
        <authorList>
            <person name="Serra L."/>
            <person name="Macchietto M."/>
            <person name="Macias-Munoz A."/>
            <person name="McGill C.J."/>
            <person name="Rodriguez I.M."/>
            <person name="Rodriguez B."/>
            <person name="Murad R."/>
            <person name="Mortazavi A."/>
        </authorList>
    </citation>
    <scope>NUCLEOTIDE SEQUENCE [LARGE SCALE GENOMIC DNA]</scope>
    <source>
        <strain evidence="5 6">ALL</strain>
    </source>
</reference>
<dbReference type="GO" id="GO:0005634">
    <property type="term" value="C:nucleus"/>
    <property type="evidence" value="ECO:0007669"/>
    <property type="project" value="TreeGrafter"/>
</dbReference>
<sequence>MPIFRSLNLEEDRWFDVFVDCMLGGKPAVLGAEFTKEWPSRTQWITKEKRPSLKRLAEKFRSMEIPVIDEEENSDYVDMKLADFAEYFEGTDRSRRLYAKDWHLQRDTGCVPYELPAFLQSDWFNGEKKSFVGDYRFCYAGVEGTWTKFHCDVMNSYSWSANICGRKLWYFVPPGREERFRVSKDDFVADIRQLREAWDEAGVIELVQEEGEIVFVPSSWHHQVHNLKDTISINHNFINSSNIDLVFAALEKRLGEVFAEIKDSRSLFSEEEFAHQIQLIMKADIRIDIPTFAEFLDFIVADRSAKVSGCWICPRHANIFDCKTTFRCQQQFKDHFKKRCTCDSVLSKHICNFCRELLMSYELSCCIEIHRRLGNIRV</sequence>
<comment type="catalytic activity">
    <reaction evidence="2">
        <text>L-lysyl-[protein] + 2-oxoglutarate + O2 = 4-hydroxy-L-lysyl-[protein] + succinate + CO2</text>
        <dbReference type="Rhea" id="RHEA:57156"/>
        <dbReference type="Rhea" id="RHEA-COMP:9752"/>
        <dbReference type="Rhea" id="RHEA-COMP:15084"/>
        <dbReference type="ChEBI" id="CHEBI:15379"/>
        <dbReference type="ChEBI" id="CHEBI:16526"/>
        <dbReference type="ChEBI" id="CHEBI:16810"/>
        <dbReference type="ChEBI" id="CHEBI:29969"/>
        <dbReference type="ChEBI" id="CHEBI:30031"/>
        <dbReference type="ChEBI" id="CHEBI:141495"/>
    </reaction>
</comment>
<keyword evidence="6" id="KW-1185">Reference proteome</keyword>
<dbReference type="OrthoDB" id="203487at2759"/>
<evidence type="ECO:0000313" key="6">
    <source>
        <dbReference type="Proteomes" id="UP000298663"/>
    </source>
</evidence>
<proteinExistence type="inferred from homology"/>
<dbReference type="SUPFAM" id="SSF51197">
    <property type="entry name" value="Clavaminate synthase-like"/>
    <property type="match status" value="1"/>
</dbReference>
<comment type="caution">
    <text evidence="5">The sequence shown here is derived from an EMBL/GenBank/DDBJ whole genome shotgun (WGS) entry which is preliminary data.</text>
</comment>
<protein>
    <recommendedName>
        <fullName evidence="3">Jumonji domain-containing protein 4</fullName>
    </recommendedName>
</protein>
<comment type="similarity">
    <text evidence="1">Belongs to the JMJD6 family.</text>
</comment>
<dbReference type="PANTHER" id="PTHR12480:SF6">
    <property type="entry name" value="2-OXOGLUTARATE AND IRON-DEPENDENT OXYGENASE JMJD4"/>
    <property type="match status" value="1"/>
</dbReference>